<keyword evidence="2" id="KW-1185">Reference proteome</keyword>
<accession>A0A8S3W0W4</accession>
<gene>
    <name evidence="1" type="ORF">PAPOLLO_LOCUS772</name>
</gene>
<reference evidence="1" key="1">
    <citation type="submission" date="2021-04" db="EMBL/GenBank/DDBJ databases">
        <authorList>
            <person name="Tunstrom K."/>
        </authorList>
    </citation>
    <scope>NUCLEOTIDE SEQUENCE</scope>
</reference>
<dbReference type="Proteomes" id="UP000691718">
    <property type="component" value="Unassembled WGS sequence"/>
</dbReference>
<dbReference type="EMBL" id="CAJQZP010000031">
    <property type="protein sequence ID" value="CAG4934068.1"/>
    <property type="molecule type" value="Genomic_DNA"/>
</dbReference>
<evidence type="ECO:0000313" key="2">
    <source>
        <dbReference type="Proteomes" id="UP000691718"/>
    </source>
</evidence>
<comment type="caution">
    <text evidence="1">The sequence shown here is derived from an EMBL/GenBank/DDBJ whole genome shotgun (WGS) entry which is preliminary data.</text>
</comment>
<protein>
    <submittedName>
        <fullName evidence="1">(apollo) hypothetical protein</fullName>
    </submittedName>
</protein>
<name>A0A8S3W0W4_PARAO</name>
<proteinExistence type="predicted"/>
<sequence>MNNKRRRFVSVIKLCGYELPTHRNDEPCFALAPPSASPDIGPGPAYATVESVTTDYSQLLTSLVTDENN</sequence>
<evidence type="ECO:0000313" key="1">
    <source>
        <dbReference type="EMBL" id="CAG4934068.1"/>
    </source>
</evidence>
<dbReference type="AlphaFoldDB" id="A0A8S3W0W4"/>
<organism evidence="1 2">
    <name type="scientific">Parnassius apollo</name>
    <name type="common">Apollo butterfly</name>
    <name type="synonym">Papilio apollo</name>
    <dbReference type="NCBI Taxonomy" id="110799"/>
    <lineage>
        <taxon>Eukaryota</taxon>
        <taxon>Metazoa</taxon>
        <taxon>Ecdysozoa</taxon>
        <taxon>Arthropoda</taxon>
        <taxon>Hexapoda</taxon>
        <taxon>Insecta</taxon>
        <taxon>Pterygota</taxon>
        <taxon>Neoptera</taxon>
        <taxon>Endopterygota</taxon>
        <taxon>Lepidoptera</taxon>
        <taxon>Glossata</taxon>
        <taxon>Ditrysia</taxon>
        <taxon>Papilionoidea</taxon>
        <taxon>Papilionidae</taxon>
        <taxon>Parnassiinae</taxon>
        <taxon>Parnassini</taxon>
        <taxon>Parnassius</taxon>
        <taxon>Parnassius</taxon>
    </lineage>
</organism>